<dbReference type="SUPFAM" id="SSF53850">
    <property type="entry name" value="Periplasmic binding protein-like II"/>
    <property type="match status" value="1"/>
</dbReference>
<feature type="chain" id="PRO_5014800340" description="M23ase beta-sheet core domain-containing protein" evidence="2">
    <location>
        <begin position="40"/>
        <end position="897"/>
    </location>
</feature>
<keyword evidence="2" id="KW-0732">Signal</keyword>
<feature type="signal peptide" evidence="2">
    <location>
        <begin position="1"/>
        <end position="39"/>
    </location>
</feature>
<evidence type="ECO:0000313" key="5">
    <source>
        <dbReference type="Proteomes" id="UP000233256"/>
    </source>
</evidence>
<comment type="caution">
    <text evidence="4">The sequence shown here is derived from an EMBL/GenBank/DDBJ whole genome shotgun (WGS) entry which is preliminary data.</text>
</comment>
<gene>
    <name evidence="4" type="ORF">CVV64_15895</name>
</gene>
<evidence type="ECO:0000256" key="2">
    <source>
        <dbReference type="SAM" id="SignalP"/>
    </source>
</evidence>
<dbReference type="Proteomes" id="UP000233256">
    <property type="component" value="Unassembled WGS sequence"/>
</dbReference>
<organism evidence="4 5">
    <name type="scientific">Candidatus Wallbacteria bacterium HGW-Wallbacteria-1</name>
    <dbReference type="NCBI Taxonomy" id="2013854"/>
    <lineage>
        <taxon>Bacteria</taxon>
        <taxon>Candidatus Walliibacteriota</taxon>
    </lineage>
</organism>
<feature type="compositionally biased region" description="Low complexity" evidence="1">
    <location>
        <begin position="543"/>
        <end position="559"/>
    </location>
</feature>
<dbReference type="InterPro" id="IPR016047">
    <property type="entry name" value="M23ase_b-sheet_dom"/>
</dbReference>
<feature type="domain" description="M23ase beta-sheet core" evidence="3">
    <location>
        <begin position="762"/>
        <end position="853"/>
    </location>
</feature>
<dbReference type="GO" id="GO:0004222">
    <property type="term" value="F:metalloendopeptidase activity"/>
    <property type="evidence" value="ECO:0007669"/>
    <property type="project" value="TreeGrafter"/>
</dbReference>
<dbReference type="Pfam" id="PF01551">
    <property type="entry name" value="Peptidase_M23"/>
    <property type="match status" value="1"/>
</dbReference>
<dbReference type="InterPro" id="IPR050570">
    <property type="entry name" value="Cell_wall_metabolism_enzyme"/>
</dbReference>
<proteinExistence type="predicted"/>
<sequence length="897" mass="96796">MKSRRPIMRKFNFAGTTLSMSLRFLFLLCAILTVNVHQAQCASVEASTGDLKSAAKGAGVKPELFIPCLLSQPFLLAMNEFEKSNPDDVVFLRIRKMGELTEMLANENAGTTVFLGDLELANLIRAGKLKYRSLSYLYYMDTPLALIVRQGLEGKIDKAADLVIDDIDKIMFPSPEIHSLGDRVKEILEKENIYEKIRERVSFIPPDKMILQYITDEGDGKGAKASIVYSDCILSNSSSGTMPRGITVVKKWSPGFFTPIPVYTVHEERAPVPVARFLKFLRTPKVISIFAQAGYGVNGQGGEQGKLLSLLPPAGEDDCPDCPIRTSSIEKYPEGSAIASGKGGSEIPAKYASLFDEKGKPVFPIVIDGGVVNGTVKELEKASEQGSADISTEFLAEMAPAPGSGSVRIIGLMPPTDCKNDLLMGLLDLATSSRTIHLELLDMFSKEARKISMAMNLKCSAILVDGSYTWKIATDDDIRDVVLKGAPGSFTIDDVLLAVHSAMAARGIPVPLGPARPHADFSVVSDPYADSADSVNTGSAVHTPSASSAPSTAPSTTAPTAPPTAVPDQGHMEDSPRQGGKPSKSVSSPDISPNISPAVFQAFSKAIVQLETAALVPLMTREVARVMPEEKLQPFFRGLAEKFGAPVSIGEFKFKSDSRWVSELKFSDITLDLSVVCDSLSRIAGFSITAHTPDIPAPEANTVLMRLPFDGDWYVVWGGETAENNRHHNVPCQKFGFDFVVRDEKGGSYSGKGTVPQDYYAYGRRVLSPAEGVVTDVIDGVRDSVPGTMNPYSALGNAVVIRHADDQYSVLAHFIPGSIGVIPGERVAQGDFLGLCGNSGNSTEPHIHYHLQNTPLLQEATGIRARFTDVLIVSDGMAVAKEFPYSPVKGEVVRQWE</sequence>
<reference evidence="4 5" key="1">
    <citation type="journal article" date="2017" name="ISME J.">
        <title>Potential for microbial H2 and metal transformations associated with novel bacteria and archaea in deep terrestrial subsurface sediments.</title>
        <authorList>
            <person name="Hernsdorf A.W."/>
            <person name="Amano Y."/>
            <person name="Miyakawa K."/>
            <person name="Ise K."/>
            <person name="Suzuki Y."/>
            <person name="Anantharaman K."/>
            <person name="Probst A."/>
            <person name="Burstein D."/>
            <person name="Thomas B.C."/>
            <person name="Banfield J.F."/>
        </authorList>
    </citation>
    <scope>NUCLEOTIDE SEQUENCE [LARGE SCALE GENOMIC DNA]</scope>
    <source>
        <strain evidence="4">HGW-Wallbacteria-1</strain>
    </source>
</reference>
<evidence type="ECO:0000313" key="4">
    <source>
        <dbReference type="EMBL" id="PKK89107.1"/>
    </source>
</evidence>
<feature type="region of interest" description="Disordered" evidence="1">
    <location>
        <begin position="532"/>
        <end position="591"/>
    </location>
</feature>
<dbReference type="PANTHER" id="PTHR21666:SF270">
    <property type="entry name" value="MUREIN HYDROLASE ACTIVATOR ENVC"/>
    <property type="match status" value="1"/>
</dbReference>
<feature type="compositionally biased region" description="Polar residues" evidence="1">
    <location>
        <begin position="533"/>
        <end position="542"/>
    </location>
</feature>
<dbReference type="Pfam" id="PF13531">
    <property type="entry name" value="SBP_bac_11"/>
    <property type="match status" value="1"/>
</dbReference>
<dbReference type="InterPro" id="IPR011055">
    <property type="entry name" value="Dup_hybrid_motif"/>
</dbReference>
<evidence type="ECO:0000256" key="1">
    <source>
        <dbReference type="SAM" id="MobiDB-lite"/>
    </source>
</evidence>
<dbReference type="AlphaFoldDB" id="A0A2N1PL83"/>
<evidence type="ECO:0000259" key="3">
    <source>
        <dbReference type="Pfam" id="PF01551"/>
    </source>
</evidence>
<name>A0A2N1PL83_9BACT</name>
<dbReference type="PANTHER" id="PTHR21666">
    <property type="entry name" value="PEPTIDASE-RELATED"/>
    <property type="match status" value="1"/>
</dbReference>
<dbReference type="SUPFAM" id="SSF51261">
    <property type="entry name" value="Duplicated hybrid motif"/>
    <property type="match status" value="1"/>
</dbReference>
<accession>A0A2N1PL83</accession>
<protein>
    <recommendedName>
        <fullName evidence="3">M23ase beta-sheet core domain-containing protein</fullName>
    </recommendedName>
</protein>
<dbReference type="CDD" id="cd12797">
    <property type="entry name" value="M23_peptidase"/>
    <property type="match status" value="1"/>
</dbReference>
<dbReference type="Gene3D" id="3.40.190.10">
    <property type="entry name" value="Periplasmic binding protein-like II"/>
    <property type="match status" value="2"/>
</dbReference>
<dbReference type="EMBL" id="PGXC01000025">
    <property type="protein sequence ID" value="PKK89107.1"/>
    <property type="molecule type" value="Genomic_DNA"/>
</dbReference>
<dbReference type="Gene3D" id="2.70.70.10">
    <property type="entry name" value="Glucose Permease (Domain IIA)"/>
    <property type="match status" value="1"/>
</dbReference>